<evidence type="ECO:0000313" key="5">
    <source>
        <dbReference type="Proteomes" id="UP001054252"/>
    </source>
</evidence>
<proteinExistence type="inferred from homology"/>
<accession>A0AAV5IET1</accession>
<dbReference type="SUPFAM" id="SSF47699">
    <property type="entry name" value="Bifunctional inhibitor/lipid-transfer protein/seed storage 2S albumin"/>
    <property type="match status" value="1"/>
</dbReference>
<reference evidence="4 5" key="1">
    <citation type="journal article" date="2021" name="Commun. Biol.">
        <title>The genome of Shorea leprosula (Dipterocarpaceae) highlights the ecological relevance of drought in aseasonal tropical rainforests.</title>
        <authorList>
            <person name="Ng K.K.S."/>
            <person name="Kobayashi M.J."/>
            <person name="Fawcett J.A."/>
            <person name="Hatakeyama M."/>
            <person name="Paape T."/>
            <person name="Ng C.H."/>
            <person name="Ang C.C."/>
            <person name="Tnah L.H."/>
            <person name="Lee C.T."/>
            <person name="Nishiyama T."/>
            <person name="Sese J."/>
            <person name="O'Brien M.J."/>
            <person name="Copetti D."/>
            <person name="Mohd Noor M.I."/>
            <person name="Ong R.C."/>
            <person name="Putra M."/>
            <person name="Sireger I.Z."/>
            <person name="Indrioko S."/>
            <person name="Kosugi Y."/>
            <person name="Izuno A."/>
            <person name="Isagi Y."/>
            <person name="Lee S.L."/>
            <person name="Shimizu K.K."/>
        </authorList>
    </citation>
    <scope>NUCLEOTIDE SEQUENCE [LARGE SCALE GENOMIC DNA]</scope>
    <source>
        <strain evidence="4">214</strain>
    </source>
</reference>
<comment type="caution">
    <text evidence="4">The sequence shown here is derived from an EMBL/GenBank/DDBJ whole genome shotgun (WGS) entry which is preliminary data.</text>
</comment>
<comment type="similarity">
    <text evidence="1">Belongs to the plant LTP family.</text>
</comment>
<evidence type="ECO:0000313" key="4">
    <source>
        <dbReference type="EMBL" id="GKU96661.1"/>
    </source>
</evidence>
<protein>
    <submittedName>
        <fullName evidence="4">Uncharacterized protein</fullName>
    </submittedName>
</protein>
<feature type="domain" description="Retrovirus-related Pol polyprotein from transposon TNT 1-94-like beta-barrel" evidence="3">
    <location>
        <begin position="397"/>
        <end position="472"/>
    </location>
</feature>
<gene>
    <name evidence="4" type="ORF">SLEP1_g9872</name>
</gene>
<dbReference type="Pfam" id="PF22936">
    <property type="entry name" value="Pol_BBD"/>
    <property type="match status" value="1"/>
</dbReference>
<dbReference type="GO" id="GO:0006869">
    <property type="term" value="P:lipid transport"/>
    <property type="evidence" value="ECO:0007669"/>
    <property type="project" value="InterPro"/>
</dbReference>
<dbReference type="InterPro" id="IPR029472">
    <property type="entry name" value="Copia-like_N"/>
</dbReference>
<dbReference type="EMBL" id="BPVZ01000010">
    <property type="protein sequence ID" value="GKU96661.1"/>
    <property type="molecule type" value="Genomic_DNA"/>
</dbReference>
<dbReference type="InterPro" id="IPR036312">
    <property type="entry name" value="Bifun_inhib/LTP/seed_sf"/>
</dbReference>
<evidence type="ECO:0000259" key="3">
    <source>
        <dbReference type="Pfam" id="PF22936"/>
    </source>
</evidence>
<dbReference type="PANTHER" id="PTHR34222">
    <property type="entry name" value="GAG_PRE-INTEGRS DOMAIN-CONTAINING PROTEIN"/>
    <property type="match status" value="1"/>
</dbReference>
<dbReference type="PANTHER" id="PTHR34222:SF100">
    <property type="entry name" value="CCHC-TYPE DOMAIN-CONTAINING PROTEIN"/>
    <property type="match status" value="1"/>
</dbReference>
<dbReference type="Pfam" id="PF14244">
    <property type="entry name" value="Retrotran_gag_3"/>
    <property type="match status" value="1"/>
</dbReference>
<dbReference type="GO" id="GO:0008289">
    <property type="term" value="F:lipid binding"/>
    <property type="evidence" value="ECO:0007669"/>
    <property type="project" value="InterPro"/>
</dbReference>
<evidence type="ECO:0000259" key="2">
    <source>
        <dbReference type="Pfam" id="PF14244"/>
    </source>
</evidence>
<dbReference type="CDD" id="cd01960">
    <property type="entry name" value="nsLTP1"/>
    <property type="match status" value="1"/>
</dbReference>
<evidence type="ECO:0000256" key="1">
    <source>
        <dbReference type="ARBA" id="ARBA00009748"/>
    </source>
</evidence>
<sequence length="516" mass="56742">MPTNNHINQTEHLAVLAQTPDAPPCSQIVKDVVPCLSFLTDGGEPTKECCGGITEIANDAKSKKDCAAICTCLKKALAQIGSYNASRIPQLPVKWLALWFLFDHTGAYVTLSSLHAASELKIKSTKTFAIRNCFHFSGVPLRLGVLLGQIFFYLQHIPLFIIMEKFDISQPISTILNGSNYILWAQSMRSFLKGRKLWQYITGDITLPQRVTDETNKNLDGMKQLRKCGICLQPACFSEPTFNDAVDIGKYIEYRDKMRLIQFLMALIDDFEPCRASLLHQSPLPTLDSAFSRLLSDETRLGLLKPQRDTIVAATINKFPSSHIAPNCTTSLSQRSDQWKTQSKPDQSSKPMVVAAAANEDTSVHLSIGNLETLIRQMISSSSTSTALPTIPGKVSWIFDSGCCNHMTSNSTLFSTLTPNTIAPPIHTADGSQMQVSQYGQVCTSTLTLPNTFLIPKLTFNLISVGQLCELGLELIFSTHGCLVQDPQTGQILGTGCKVGRLFELTSLHIPSSYIS</sequence>
<dbReference type="AlphaFoldDB" id="A0AAV5IET1"/>
<dbReference type="Gene3D" id="1.10.110.10">
    <property type="entry name" value="Plant lipid-transfer and hydrophobic proteins"/>
    <property type="match status" value="1"/>
</dbReference>
<dbReference type="InterPro" id="IPR000528">
    <property type="entry name" value="Plant_nsLTP"/>
</dbReference>
<keyword evidence="5" id="KW-1185">Reference proteome</keyword>
<dbReference type="InterPro" id="IPR054722">
    <property type="entry name" value="PolX-like_BBD"/>
</dbReference>
<feature type="domain" description="Retrotransposon Copia-like N-terminal" evidence="2">
    <location>
        <begin position="172"/>
        <end position="208"/>
    </location>
</feature>
<dbReference type="Proteomes" id="UP001054252">
    <property type="component" value="Unassembled WGS sequence"/>
</dbReference>
<organism evidence="4 5">
    <name type="scientific">Rubroshorea leprosula</name>
    <dbReference type="NCBI Taxonomy" id="152421"/>
    <lineage>
        <taxon>Eukaryota</taxon>
        <taxon>Viridiplantae</taxon>
        <taxon>Streptophyta</taxon>
        <taxon>Embryophyta</taxon>
        <taxon>Tracheophyta</taxon>
        <taxon>Spermatophyta</taxon>
        <taxon>Magnoliopsida</taxon>
        <taxon>eudicotyledons</taxon>
        <taxon>Gunneridae</taxon>
        <taxon>Pentapetalae</taxon>
        <taxon>rosids</taxon>
        <taxon>malvids</taxon>
        <taxon>Malvales</taxon>
        <taxon>Dipterocarpaceae</taxon>
        <taxon>Rubroshorea</taxon>
    </lineage>
</organism>
<name>A0AAV5IET1_9ROSI</name>
<dbReference type="PRINTS" id="PR00382">
    <property type="entry name" value="LIPIDTRNSFER"/>
</dbReference>